<dbReference type="AlphaFoldDB" id="A0A4S2EC26"/>
<comment type="similarity">
    <text evidence="1">Belongs to the transposase 11 family.</text>
</comment>
<evidence type="ECO:0000256" key="4">
    <source>
        <dbReference type="ARBA" id="ARBA00023172"/>
    </source>
</evidence>
<feature type="domain" description="Transposase IS4-like" evidence="5">
    <location>
        <begin position="13"/>
        <end position="222"/>
    </location>
</feature>
<keyword evidence="3" id="KW-0238">DNA-binding</keyword>
<organism evidence="6 7">
    <name type="scientific">Parabacteroides distasonis</name>
    <dbReference type="NCBI Taxonomy" id="823"/>
    <lineage>
        <taxon>Bacteria</taxon>
        <taxon>Pseudomonadati</taxon>
        <taxon>Bacteroidota</taxon>
        <taxon>Bacteroidia</taxon>
        <taxon>Bacteroidales</taxon>
        <taxon>Tannerellaceae</taxon>
        <taxon>Parabacteroides</taxon>
    </lineage>
</organism>
<dbReference type="RefSeq" id="WP_135960087.1">
    <property type="nucleotide sequence ID" value="NZ_SRYM01000140.1"/>
</dbReference>
<evidence type="ECO:0000256" key="1">
    <source>
        <dbReference type="ARBA" id="ARBA00010075"/>
    </source>
</evidence>
<feature type="non-terminal residue" evidence="6">
    <location>
        <position position="1"/>
    </location>
</feature>
<dbReference type="GO" id="GO:0006313">
    <property type="term" value="P:DNA transposition"/>
    <property type="evidence" value="ECO:0007669"/>
    <property type="project" value="InterPro"/>
</dbReference>
<dbReference type="SUPFAM" id="SSF53098">
    <property type="entry name" value="Ribonuclease H-like"/>
    <property type="match status" value="1"/>
</dbReference>
<comment type="caution">
    <text evidence="6">The sequence shown here is derived from an EMBL/GenBank/DDBJ whole genome shotgun (WGS) entry which is preliminary data.</text>
</comment>
<keyword evidence="4" id="KW-0233">DNA recombination</keyword>
<gene>
    <name evidence="6" type="ORF">E5342_19070</name>
</gene>
<dbReference type="NCBIfam" id="NF033592">
    <property type="entry name" value="transpos_IS4_1"/>
    <property type="match status" value="1"/>
</dbReference>
<dbReference type="GO" id="GO:0004803">
    <property type="term" value="F:transposase activity"/>
    <property type="evidence" value="ECO:0007669"/>
    <property type="project" value="InterPro"/>
</dbReference>
<evidence type="ECO:0000259" key="5">
    <source>
        <dbReference type="Pfam" id="PF01609"/>
    </source>
</evidence>
<dbReference type="InterPro" id="IPR012337">
    <property type="entry name" value="RNaseH-like_sf"/>
</dbReference>
<dbReference type="InterPro" id="IPR002559">
    <property type="entry name" value="Transposase_11"/>
</dbReference>
<evidence type="ECO:0000313" key="6">
    <source>
        <dbReference type="EMBL" id="TGY51654.1"/>
    </source>
</evidence>
<dbReference type="PANTHER" id="PTHR33258:SF1">
    <property type="entry name" value="TRANSPOSASE INSL FOR INSERTION SEQUENCE ELEMENT IS186A-RELATED"/>
    <property type="match status" value="1"/>
</dbReference>
<evidence type="ECO:0000313" key="7">
    <source>
        <dbReference type="Proteomes" id="UP000310032"/>
    </source>
</evidence>
<dbReference type="Pfam" id="PF01609">
    <property type="entry name" value="DDE_Tnp_1"/>
    <property type="match status" value="1"/>
</dbReference>
<dbReference type="InterPro" id="IPR047952">
    <property type="entry name" value="Transpos_IS4"/>
</dbReference>
<proteinExistence type="inferred from homology"/>
<name>A0A4S2EC26_PARDI</name>
<protein>
    <submittedName>
        <fullName evidence="6">IS4 family transposase</fullName>
    </submittedName>
</protein>
<dbReference type="PANTHER" id="PTHR33258">
    <property type="entry name" value="TRANSPOSASE INSL FOR INSERTION SEQUENCE ELEMENT IS186A-RELATED"/>
    <property type="match status" value="1"/>
</dbReference>
<evidence type="ECO:0000256" key="3">
    <source>
        <dbReference type="ARBA" id="ARBA00023125"/>
    </source>
</evidence>
<dbReference type="Proteomes" id="UP000310032">
    <property type="component" value="Unassembled WGS sequence"/>
</dbReference>
<keyword evidence="2" id="KW-0815">Transposition</keyword>
<accession>A0A4S2EC26</accession>
<dbReference type="EMBL" id="SRYM01000140">
    <property type="protein sequence ID" value="TGY51654.1"/>
    <property type="molecule type" value="Genomic_DNA"/>
</dbReference>
<evidence type="ECO:0000256" key="2">
    <source>
        <dbReference type="ARBA" id="ARBA00022578"/>
    </source>
</evidence>
<sequence>DKRKTKIFELQGNVYAFDSTTIDLCLAVFWWAKFRKKKGGVKIHTLYDVETQIPTFFHITTASVHDSKAMDVIPYEQGSYYIFDRAYNDFRRLFKIHTIEAFFVVRAKKNLQYKMVKWKRRLPHNVLSDATVELTGFYPKKHYPEHLRLVRYWDDEQNREFMFLTNDLKLSALQVANLYKNRWQVELFFKWLKQHLKIKKFWGTSENAVRIQIYCAICAYCLVAIVQHDMKLERSTYEVLQIIGASLTDTSHLVDLFDKTKSQNFNVLYDPSGPNLFNF</sequence>
<dbReference type="GO" id="GO:0003677">
    <property type="term" value="F:DNA binding"/>
    <property type="evidence" value="ECO:0007669"/>
    <property type="project" value="UniProtKB-KW"/>
</dbReference>
<dbReference type="Gene3D" id="3.90.350.10">
    <property type="entry name" value="Transposase Inhibitor Protein From Tn5, Chain A, domain 1"/>
    <property type="match status" value="1"/>
</dbReference>
<reference evidence="6 7" key="1">
    <citation type="submission" date="2019-04" db="EMBL/GenBank/DDBJ databases">
        <title>Microbes associate with the intestines of laboratory mice.</title>
        <authorList>
            <person name="Navarre W."/>
            <person name="Wong E."/>
            <person name="Huang K."/>
            <person name="Tropini C."/>
            <person name="Ng K."/>
            <person name="Yu B."/>
        </authorList>
    </citation>
    <scope>NUCLEOTIDE SEQUENCE [LARGE SCALE GENOMIC DNA]</scope>
    <source>
        <strain evidence="6 7">NM39_I3</strain>
    </source>
</reference>